<keyword evidence="6" id="KW-1185">Reference proteome</keyword>
<accession>A0ABM5WZQ4</accession>
<protein>
    <submittedName>
        <fullName evidence="5">AMP-binding protein</fullName>
    </submittedName>
</protein>
<dbReference type="InterPro" id="IPR000873">
    <property type="entry name" value="AMP-dep_synth/lig_dom"/>
</dbReference>
<keyword evidence="2" id="KW-0436">Ligase</keyword>
<dbReference type="InterPro" id="IPR020845">
    <property type="entry name" value="AMP-binding_CS"/>
</dbReference>
<dbReference type="CDD" id="cd05917">
    <property type="entry name" value="FACL_like_2"/>
    <property type="match status" value="1"/>
</dbReference>
<dbReference type="Pfam" id="PF00501">
    <property type="entry name" value="AMP-binding"/>
    <property type="match status" value="1"/>
</dbReference>
<sequence>MVVLQKTVGQIVKEQAARNPETEAYVYPEHGIRKTYKEFDEETDLLAKAFIGIGIEKGEHVAIWSDNKREWLLSQFATGKMGGVLVTVNTSYQSSELEYLLEQSDATTLIVGEEFKGTSYIDILNKICPELKTADKGHITNAKLPHFKRVIVMSNNKYPGIYTWQEFEAFAKKVSDSELEERFHSMDPDDVINIQYTSGTTGFPKGVMLTHLNVVNNGKLVGDTMSLTENDRLCIPVPFFHCFGCVLGTMAAVTHSTTMVIAEQFDAKRVLQMVQDEKCTGLHGVPTMFIAELNHPEFSSFDTSTLRTGIMAGSSCPIEVMKKVITDMGASEITIAYGQTESSPVITQTRADDDIEKRVSTVGKPHTGVEVKIIDPATGEGVVTGMPGELCTRGYHVMKGYYNNEEATKVAIDREGWLHTGDIAVEDEAGYIAITGRIKDMVIRGGENIYPREIEEFLYQHPAIQDVQVVGVPDPKYGEELMAWVILKEDEQLTVAELKTYCKDKISHHKIPRYIEFTKEYPMTASGKIQKFKLRELSILNSQKAEV</sequence>
<dbReference type="RefSeq" id="WP_058386465.1">
    <property type="nucleotide sequence ID" value="NZ_CP013661.2"/>
</dbReference>
<dbReference type="SUPFAM" id="SSF56801">
    <property type="entry name" value="Acetyl-CoA synthetase-like"/>
    <property type="match status" value="1"/>
</dbReference>
<feature type="domain" description="AMP-dependent synthetase/ligase" evidence="3">
    <location>
        <begin position="13"/>
        <end position="402"/>
    </location>
</feature>
<evidence type="ECO:0000259" key="4">
    <source>
        <dbReference type="Pfam" id="PF13193"/>
    </source>
</evidence>
<dbReference type="EMBL" id="CP013661">
    <property type="protein sequence ID" value="ALS79822.1"/>
    <property type="molecule type" value="Genomic_DNA"/>
</dbReference>
<organism evidence="5 6">
    <name type="scientific">Planococcus kocurii</name>
    <dbReference type="NCBI Taxonomy" id="1374"/>
    <lineage>
        <taxon>Bacteria</taxon>
        <taxon>Bacillati</taxon>
        <taxon>Bacillota</taxon>
        <taxon>Bacilli</taxon>
        <taxon>Bacillales</taxon>
        <taxon>Caryophanaceae</taxon>
        <taxon>Planococcus</taxon>
    </lineage>
</organism>
<dbReference type="Gene3D" id="3.40.50.980">
    <property type="match status" value="2"/>
</dbReference>
<dbReference type="Proteomes" id="UP000065533">
    <property type="component" value="Chromosome"/>
</dbReference>
<evidence type="ECO:0000256" key="1">
    <source>
        <dbReference type="ARBA" id="ARBA00006432"/>
    </source>
</evidence>
<proteinExistence type="inferred from homology"/>
<evidence type="ECO:0000256" key="2">
    <source>
        <dbReference type="ARBA" id="ARBA00022598"/>
    </source>
</evidence>
<dbReference type="Gene3D" id="2.30.38.10">
    <property type="entry name" value="Luciferase, Domain 3"/>
    <property type="match status" value="1"/>
</dbReference>
<reference evidence="5" key="1">
    <citation type="submission" date="2016-01" db="EMBL/GenBank/DDBJ databases">
        <title>Complete genome of Planococcus kocurri type strain.</title>
        <authorList>
            <person name="See-Too W.S."/>
        </authorList>
    </citation>
    <scope>NUCLEOTIDE SEQUENCE [LARGE SCALE GENOMIC DNA]</scope>
    <source>
        <strain evidence="5">ATCC 43650</strain>
    </source>
</reference>
<dbReference type="Gene3D" id="3.30.300.30">
    <property type="match status" value="1"/>
</dbReference>
<dbReference type="PANTHER" id="PTHR43201">
    <property type="entry name" value="ACYL-COA SYNTHETASE"/>
    <property type="match status" value="1"/>
</dbReference>
<evidence type="ECO:0000313" key="5">
    <source>
        <dbReference type="EMBL" id="ALS79822.1"/>
    </source>
</evidence>
<dbReference type="Pfam" id="PF13193">
    <property type="entry name" value="AMP-binding_C"/>
    <property type="match status" value="1"/>
</dbReference>
<comment type="similarity">
    <text evidence="1">Belongs to the ATP-dependent AMP-binding enzyme family.</text>
</comment>
<evidence type="ECO:0000313" key="6">
    <source>
        <dbReference type="Proteomes" id="UP000065533"/>
    </source>
</evidence>
<evidence type="ECO:0000259" key="3">
    <source>
        <dbReference type="Pfam" id="PF00501"/>
    </source>
</evidence>
<feature type="domain" description="AMP-binding enzyme C-terminal" evidence="4">
    <location>
        <begin position="453"/>
        <end position="528"/>
    </location>
</feature>
<dbReference type="InterPro" id="IPR045851">
    <property type="entry name" value="AMP-bd_C_sf"/>
</dbReference>
<dbReference type="PROSITE" id="PS00455">
    <property type="entry name" value="AMP_BINDING"/>
    <property type="match status" value="1"/>
</dbReference>
<dbReference type="InterPro" id="IPR025110">
    <property type="entry name" value="AMP-bd_C"/>
</dbReference>
<dbReference type="PANTHER" id="PTHR43201:SF5">
    <property type="entry name" value="MEDIUM-CHAIN ACYL-COA LIGASE ACSF2, MITOCHONDRIAL"/>
    <property type="match status" value="1"/>
</dbReference>
<name>A0ABM5WZQ4_9BACL</name>
<gene>
    <name evidence="5" type="ORF">AUO94_14885</name>
</gene>